<feature type="domain" description="Serpin" evidence="3">
    <location>
        <begin position="15"/>
        <end position="360"/>
    </location>
</feature>
<evidence type="ECO:0000256" key="1">
    <source>
        <dbReference type="ARBA" id="ARBA00009500"/>
    </source>
</evidence>
<dbReference type="InterPro" id="IPR036186">
    <property type="entry name" value="Serpin_sf"/>
</dbReference>
<dbReference type="SMART" id="SM00093">
    <property type="entry name" value="SERPIN"/>
    <property type="match status" value="1"/>
</dbReference>
<comment type="similarity">
    <text evidence="1 2">Belongs to the serpin family.</text>
</comment>
<dbReference type="Proteomes" id="UP000023758">
    <property type="component" value="Unassembled WGS sequence"/>
</dbReference>
<dbReference type="GO" id="GO:0004867">
    <property type="term" value="F:serine-type endopeptidase inhibitor activity"/>
    <property type="evidence" value="ECO:0007669"/>
    <property type="project" value="InterPro"/>
</dbReference>
<proteinExistence type="inferred from homology"/>
<dbReference type="HOGENOM" id="CLU_023330_0_3_1"/>
<dbReference type="SUPFAM" id="SSF56574">
    <property type="entry name" value="Serpins"/>
    <property type="match status" value="1"/>
</dbReference>
<dbReference type="EMBL" id="KK207944">
    <property type="protein sequence ID" value="EZF47452.1"/>
    <property type="molecule type" value="Genomic_DNA"/>
</dbReference>
<evidence type="ECO:0000256" key="2">
    <source>
        <dbReference type="RuleBase" id="RU000411"/>
    </source>
</evidence>
<dbReference type="InterPro" id="IPR023796">
    <property type="entry name" value="Serpin_dom"/>
</dbReference>
<dbReference type="AlphaFoldDB" id="A0A022VMB3"/>
<organism evidence="4">
    <name type="scientific">Trichophyton rubrum CBS 288.86</name>
    <dbReference type="NCBI Taxonomy" id="1215330"/>
    <lineage>
        <taxon>Eukaryota</taxon>
        <taxon>Fungi</taxon>
        <taxon>Dikarya</taxon>
        <taxon>Ascomycota</taxon>
        <taxon>Pezizomycotina</taxon>
        <taxon>Eurotiomycetes</taxon>
        <taxon>Eurotiomycetidae</taxon>
        <taxon>Onygenales</taxon>
        <taxon>Arthrodermataceae</taxon>
        <taxon>Trichophyton</taxon>
    </lineage>
</organism>
<dbReference type="Gene3D" id="3.30.497.10">
    <property type="entry name" value="Antithrombin, subunit I, domain 2"/>
    <property type="match status" value="1"/>
</dbReference>
<dbReference type="CDD" id="cd00172">
    <property type="entry name" value="serpin"/>
    <property type="match status" value="1"/>
</dbReference>
<sequence length="361" mass="39715">MAVHPAYSCIRGVARAILQDLCSQEIPESGLAISPASIGIAMAMLIGAATPSDAERMCTSLGVARPEKFDVVHHFLKHCKDTTAVANALFADKGTVLDDEYARFLDGFDVCANMEFPRLLDGLTAINGWISDNTMGMIKNMICNDNLAHSHLVLINALAFKGIWKEKFDPKNTVSDYQFKVTDSDIRRVDMMFRFGEEIFVCDTPKYNAVKLPYEAESLSASTSFKAYLPRDGVSVQEVLSSLSSEQAPFRQKKVSRLGFPKVDMSYGTDLLEVFQHIGTYIPSGFPKMGAGENILSAILHNTAITIDEQGTRAVAATAIMMTRSAVEPSTVLVFNKPFVFSIESETTQCPLFMGVFFPKR</sequence>
<dbReference type="OrthoDB" id="1063785at2759"/>
<evidence type="ECO:0000259" key="3">
    <source>
        <dbReference type="SMART" id="SM00093"/>
    </source>
</evidence>
<dbReference type="PANTHER" id="PTHR11461">
    <property type="entry name" value="SERINE PROTEASE INHIBITOR, SERPIN"/>
    <property type="match status" value="1"/>
</dbReference>
<reference evidence="4" key="1">
    <citation type="submission" date="2014-02" db="EMBL/GenBank/DDBJ databases">
        <title>The Genome Sequence of Trichophyton rubrum (morphotype fischeri) CBS 288.86.</title>
        <authorList>
            <consortium name="The Broad Institute Genomics Platform"/>
            <person name="Cuomo C.A."/>
            <person name="White T.C."/>
            <person name="Graser Y."/>
            <person name="Martinez-Rossi N."/>
            <person name="Heitman J."/>
            <person name="Young S.K."/>
            <person name="Zeng Q."/>
            <person name="Gargeya S."/>
            <person name="Abouelleil A."/>
            <person name="Alvarado L."/>
            <person name="Chapman S.B."/>
            <person name="Gainer-Dewar J."/>
            <person name="Goldberg J."/>
            <person name="Griggs A."/>
            <person name="Gujja S."/>
            <person name="Hansen M."/>
            <person name="Howarth C."/>
            <person name="Imamovic A."/>
            <person name="Larimer J."/>
            <person name="Martinez D."/>
            <person name="Murphy C."/>
            <person name="Pearson M.D."/>
            <person name="Persinoti G."/>
            <person name="Poon T."/>
            <person name="Priest M."/>
            <person name="Roberts A.D."/>
            <person name="Saif S."/>
            <person name="Shea T.D."/>
            <person name="Sykes S.N."/>
            <person name="Wortman J."/>
            <person name="Nusbaum C."/>
            <person name="Birren B."/>
        </authorList>
    </citation>
    <scope>NUCLEOTIDE SEQUENCE [LARGE SCALE GENOMIC DNA]</scope>
    <source>
        <strain evidence="4">CBS 288.86</strain>
    </source>
</reference>
<dbReference type="InterPro" id="IPR000215">
    <property type="entry name" value="Serpin_fam"/>
</dbReference>
<dbReference type="InterPro" id="IPR023795">
    <property type="entry name" value="Serpin_CS"/>
</dbReference>
<name>A0A022VMB3_TRIRU</name>
<accession>A0A022VMB3</accession>
<dbReference type="Gene3D" id="2.30.39.10">
    <property type="entry name" value="Alpha-1-antitrypsin, domain 1"/>
    <property type="match status" value="1"/>
</dbReference>
<protein>
    <recommendedName>
        <fullName evidence="3">Serpin domain-containing protein</fullName>
    </recommendedName>
</protein>
<dbReference type="InterPro" id="IPR042185">
    <property type="entry name" value="Serpin_sf_2"/>
</dbReference>
<dbReference type="InterPro" id="IPR042178">
    <property type="entry name" value="Serpin_sf_1"/>
</dbReference>
<dbReference type="PROSITE" id="PS00284">
    <property type="entry name" value="SERPIN"/>
    <property type="match status" value="1"/>
</dbReference>
<dbReference type="PANTHER" id="PTHR11461:SF211">
    <property type="entry name" value="GH10112P-RELATED"/>
    <property type="match status" value="1"/>
</dbReference>
<dbReference type="Pfam" id="PF00079">
    <property type="entry name" value="Serpin"/>
    <property type="match status" value="1"/>
</dbReference>
<gene>
    <name evidence="4" type="ORF">H103_08732</name>
</gene>
<evidence type="ECO:0000313" key="4">
    <source>
        <dbReference type="EMBL" id="EZF47452.1"/>
    </source>
</evidence>